<keyword evidence="2" id="KW-0472">Membrane</keyword>
<dbReference type="Gene3D" id="3.40.190.290">
    <property type="match status" value="1"/>
</dbReference>
<dbReference type="OrthoDB" id="3181812at2"/>
<accession>A0A263CZV9</accession>
<dbReference type="AlphaFoldDB" id="A0A263CZV9"/>
<evidence type="ECO:0000313" key="3">
    <source>
        <dbReference type="EMBL" id="OZM71641.1"/>
    </source>
</evidence>
<dbReference type="Proteomes" id="UP000242444">
    <property type="component" value="Unassembled WGS sequence"/>
</dbReference>
<keyword evidence="4" id="KW-1185">Reference proteome</keyword>
<gene>
    <name evidence="3" type="ORF">CFN78_19160</name>
</gene>
<dbReference type="InParanoid" id="A0A263CZV9"/>
<name>A0A263CZV9_9PSEU</name>
<protein>
    <submittedName>
        <fullName evidence="3">Uncharacterized protein</fullName>
    </submittedName>
</protein>
<feature type="transmembrane region" description="Helical" evidence="2">
    <location>
        <begin position="189"/>
        <end position="212"/>
    </location>
</feature>
<evidence type="ECO:0000256" key="1">
    <source>
        <dbReference type="SAM" id="MobiDB-lite"/>
    </source>
</evidence>
<keyword evidence="2" id="KW-1133">Transmembrane helix</keyword>
<comment type="caution">
    <text evidence="3">The sequence shown here is derived from an EMBL/GenBank/DDBJ whole genome shotgun (WGS) entry which is preliminary data.</text>
</comment>
<dbReference type="RefSeq" id="WP_094864223.1">
    <property type="nucleotide sequence ID" value="NZ_NKYE01000012.1"/>
</dbReference>
<evidence type="ECO:0000313" key="4">
    <source>
        <dbReference type="Proteomes" id="UP000242444"/>
    </source>
</evidence>
<proteinExistence type="predicted"/>
<reference evidence="3 4" key="1">
    <citation type="submission" date="2017-07" db="EMBL/GenBank/DDBJ databases">
        <title>Amycolatopsis antarcticus sp. nov., isolated from the surface of an Antarcticus brown macroalga.</title>
        <authorList>
            <person name="Wang J."/>
            <person name="Leiva S."/>
            <person name="Huang J."/>
            <person name="Huang Y."/>
        </authorList>
    </citation>
    <scope>NUCLEOTIDE SEQUENCE [LARGE SCALE GENOMIC DNA]</scope>
    <source>
        <strain evidence="3 4">AU-G6</strain>
    </source>
</reference>
<evidence type="ECO:0000256" key="2">
    <source>
        <dbReference type="SAM" id="Phobius"/>
    </source>
</evidence>
<feature type="region of interest" description="Disordered" evidence="1">
    <location>
        <begin position="84"/>
        <end position="105"/>
    </location>
</feature>
<sequence length="322" mass="33294">MQTTFRRRLIGAGVRHHPVCEAAHFPLLVELVAAGPGVTIIPQAIAERAGLRNARIEQVDFSRGDLSRRAAVTSAIAARLSPAIHRHRGEDDDPHGEHTAQPDGIGCGRVLAPSTVHAASVRRGDRAVQHPSELRFSDEIAQQARPVRQNGCTTGPSARIDTVHSSVSTARYFAAVTHRRKDHRTVSRVASGTLSVLLALGAALSVVGAPAATAQGAAVPTSVATEGTVSHGTPGTIAFEATLRDDGGAGLANQPVGFTLVLDGRPLCEAVTDGAGVAGCSIPITSEVVLTGVQVDGYVAAFPGSETHQAADALGKASWADR</sequence>
<dbReference type="EMBL" id="NKYE01000012">
    <property type="protein sequence ID" value="OZM71641.1"/>
    <property type="molecule type" value="Genomic_DNA"/>
</dbReference>
<keyword evidence="2" id="KW-0812">Transmembrane</keyword>
<organism evidence="3 4">
    <name type="scientific">Amycolatopsis antarctica</name>
    <dbReference type="NCBI Taxonomy" id="1854586"/>
    <lineage>
        <taxon>Bacteria</taxon>
        <taxon>Bacillati</taxon>
        <taxon>Actinomycetota</taxon>
        <taxon>Actinomycetes</taxon>
        <taxon>Pseudonocardiales</taxon>
        <taxon>Pseudonocardiaceae</taxon>
        <taxon>Amycolatopsis</taxon>
    </lineage>
</organism>